<dbReference type="Pfam" id="PF23247">
    <property type="entry name" value="LRR_RPS2"/>
    <property type="match status" value="4"/>
</dbReference>
<dbReference type="PANTHER" id="PTHR33463:SF183">
    <property type="entry name" value="NB-ARC DOMAIN DISEASE RESISTANCE PROTEIN"/>
    <property type="match status" value="1"/>
</dbReference>
<dbReference type="EMBL" id="CM001219">
    <property type="protein sequence ID" value="AES70436.2"/>
    <property type="molecule type" value="Genomic_DNA"/>
</dbReference>
<reference evidence="10 12" key="1">
    <citation type="journal article" date="2011" name="Nature">
        <title>The Medicago genome provides insight into the evolution of rhizobial symbioses.</title>
        <authorList>
            <person name="Young N.D."/>
            <person name="Debelle F."/>
            <person name="Oldroyd G.E."/>
            <person name="Geurts R."/>
            <person name="Cannon S.B."/>
            <person name="Udvardi M.K."/>
            <person name="Benedito V.A."/>
            <person name="Mayer K.F."/>
            <person name="Gouzy J."/>
            <person name="Schoof H."/>
            <person name="Van de Peer Y."/>
            <person name="Proost S."/>
            <person name="Cook D.R."/>
            <person name="Meyers B.C."/>
            <person name="Spannagl M."/>
            <person name="Cheung F."/>
            <person name="De Mita S."/>
            <person name="Krishnakumar V."/>
            <person name="Gundlach H."/>
            <person name="Zhou S."/>
            <person name="Mudge J."/>
            <person name="Bharti A.K."/>
            <person name="Murray J.D."/>
            <person name="Naoumkina M.A."/>
            <person name="Rosen B."/>
            <person name="Silverstein K.A."/>
            <person name="Tang H."/>
            <person name="Rombauts S."/>
            <person name="Zhao P.X."/>
            <person name="Zhou P."/>
            <person name="Barbe V."/>
            <person name="Bardou P."/>
            <person name="Bechner M."/>
            <person name="Bellec A."/>
            <person name="Berger A."/>
            <person name="Berges H."/>
            <person name="Bidwell S."/>
            <person name="Bisseling T."/>
            <person name="Choisne N."/>
            <person name="Couloux A."/>
            <person name="Denny R."/>
            <person name="Deshpande S."/>
            <person name="Dai X."/>
            <person name="Doyle J.J."/>
            <person name="Dudez A.M."/>
            <person name="Farmer A.D."/>
            <person name="Fouteau S."/>
            <person name="Franken C."/>
            <person name="Gibelin C."/>
            <person name="Gish J."/>
            <person name="Goldstein S."/>
            <person name="Gonzalez A.J."/>
            <person name="Green P.J."/>
            <person name="Hallab A."/>
            <person name="Hartog M."/>
            <person name="Hua A."/>
            <person name="Humphray S.J."/>
            <person name="Jeong D.H."/>
            <person name="Jing Y."/>
            <person name="Jocker A."/>
            <person name="Kenton S.M."/>
            <person name="Kim D.J."/>
            <person name="Klee K."/>
            <person name="Lai H."/>
            <person name="Lang C."/>
            <person name="Lin S."/>
            <person name="Macmil S.L."/>
            <person name="Magdelenat G."/>
            <person name="Matthews L."/>
            <person name="McCorrison J."/>
            <person name="Monaghan E.L."/>
            <person name="Mun J.H."/>
            <person name="Najar F.Z."/>
            <person name="Nicholson C."/>
            <person name="Noirot C."/>
            <person name="O'Bleness M."/>
            <person name="Paule C.R."/>
            <person name="Poulain J."/>
            <person name="Prion F."/>
            <person name="Qin B."/>
            <person name="Qu C."/>
            <person name="Retzel E.F."/>
            <person name="Riddle C."/>
            <person name="Sallet E."/>
            <person name="Samain S."/>
            <person name="Samson N."/>
            <person name="Sanders I."/>
            <person name="Saurat O."/>
            <person name="Scarpelli C."/>
            <person name="Schiex T."/>
            <person name="Segurens B."/>
            <person name="Severin A.J."/>
            <person name="Sherrier D.J."/>
            <person name="Shi R."/>
            <person name="Sims S."/>
            <person name="Singer S.R."/>
            <person name="Sinharoy S."/>
            <person name="Sterck L."/>
            <person name="Viollet A."/>
            <person name="Wang B.B."/>
            <person name="Wang K."/>
            <person name="Wang M."/>
            <person name="Wang X."/>
            <person name="Warfsmann J."/>
            <person name="Weissenbach J."/>
            <person name="White D.D."/>
            <person name="White J.D."/>
            <person name="Wiley G.B."/>
            <person name="Wincker P."/>
            <person name="Xing Y."/>
            <person name="Yang L."/>
            <person name="Yao Z."/>
            <person name="Ying F."/>
            <person name="Zhai J."/>
            <person name="Zhou L."/>
            <person name="Zuber A."/>
            <person name="Denarie J."/>
            <person name="Dixon R.A."/>
            <person name="May G.D."/>
            <person name="Schwartz D.C."/>
            <person name="Rogers J."/>
            <person name="Quetier F."/>
            <person name="Town C.D."/>
            <person name="Roe B.A."/>
        </authorList>
    </citation>
    <scope>NUCLEOTIDE SEQUENCE [LARGE SCALE GENOMIC DNA]</scope>
    <source>
        <strain evidence="10">A17</strain>
        <strain evidence="11 12">cv. Jemalong A17</strain>
    </source>
</reference>
<dbReference type="Gene3D" id="1.10.10.10">
    <property type="entry name" value="Winged helix-like DNA-binding domain superfamily/Winged helix DNA-binding domain"/>
    <property type="match status" value="1"/>
</dbReference>
<dbReference type="Proteomes" id="UP000002051">
    <property type="component" value="Chromosome 3"/>
</dbReference>
<feature type="domain" description="Disease resistance protein At4g27190-like leucine-rich repeats" evidence="9">
    <location>
        <begin position="892"/>
        <end position="1007"/>
    </location>
</feature>
<comment type="similarity">
    <text evidence="1">Belongs to the disease resistance NB-LRR family.</text>
</comment>
<name>G7J039_MEDTR</name>
<dbReference type="Gene3D" id="3.80.10.10">
    <property type="entry name" value="Ribonuclease Inhibitor"/>
    <property type="match status" value="2"/>
</dbReference>
<keyword evidence="2" id="KW-0433">Leucine-rich repeat</keyword>
<evidence type="ECO:0000256" key="7">
    <source>
        <dbReference type="SAM" id="Coils"/>
    </source>
</evidence>
<evidence type="ECO:0000313" key="12">
    <source>
        <dbReference type="Proteomes" id="UP000002051"/>
    </source>
</evidence>
<dbReference type="FunFam" id="3.40.50.300:FF:001091">
    <property type="entry name" value="Probable disease resistance protein At1g61300"/>
    <property type="match status" value="1"/>
</dbReference>
<feature type="domain" description="NB-ARC" evidence="8">
    <location>
        <begin position="160"/>
        <end position="319"/>
    </location>
</feature>
<dbReference type="Gene3D" id="3.40.50.300">
    <property type="entry name" value="P-loop containing nucleotide triphosphate hydrolases"/>
    <property type="match status" value="1"/>
</dbReference>
<evidence type="ECO:0000313" key="10">
    <source>
        <dbReference type="EMBL" id="AES70436.2"/>
    </source>
</evidence>
<dbReference type="InterPro" id="IPR002182">
    <property type="entry name" value="NB-ARC"/>
</dbReference>
<dbReference type="EnsemblPlants" id="AES70436">
    <property type="protein sequence ID" value="AES70436"/>
    <property type="gene ID" value="MTR_3g055230"/>
</dbReference>
<dbReference type="SUPFAM" id="SSF52047">
    <property type="entry name" value="RNI-like"/>
    <property type="match status" value="1"/>
</dbReference>
<dbReference type="OrthoDB" id="971758at2759"/>
<proteinExistence type="inferred from homology"/>
<dbReference type="GO" id="GO:0006952">
    <property type="term" value="P:defense response"/>
    <property type="evidence" value="ECO:0007669"/>
    <property type="project" value="UniProtKB-KW"/>
</dbReference>
<keyword evidence="5" id="KW-0611">Plant defense</keyword>
<dbReference type="PaxDb" id="3880-AES70436"/>
<dbReference type="InterPro" id="IPR036388">
    <property type="entry name" value="WH-like_DNA-bd_sf"/>
</dbReference>
<feature type="coiled-coil region" evidence="7">
    <location>
        <begin position="34"/>
        <end position="96"/>
    </location>
</feature>
<dbReference type="GO" id="GO:0043531">
    <property type="term" value="F:ADP binding"/>
    <property type="evidence" value="ECO:0007669"/>
    <property type="project" value="InterPro"/>
</dbReference>
<keyword evidence="6" id="KW-0067">ATP-binding</keyword>
<dbReference type="InterPro" id="IPR027417">
    <property type="entry name" value="P-loop_NTPase"/>
</dbReference>
<evidence type="ECO:0000256" key="6">
    <source>
        <dbReference type="ARBA" id="ARBA00022840"/>
    </source>
</evidence>
<evidence type="ECO:0000256" key="1">
    <source>
        <dbReference type="ARBA" id="ARBA00008894"/>
    </source>
</evidence>
<protein>
    <submittedName>
        <fullName evidence="10">Disease resistance protein (CC-NBS-LRR class) family protein</fullName>
    </submittedName>
</protein>
<dbReference type="SUPFAM" id="SSF52540">
    <property type="entry name" value="P-loop containing nucleoside triphosphate hydrolases"/>
    <property type="match status" value="1"/>
</dbReference>
<keyword evidence="3" id="KW-0677">Repeat</keyword>
<evidence type="ECO:0000256" key="2">
    <source>
        <dbReference type="ARBA" id="ARBA00022614"/>
    </source>
</evidence>
<dbReference type="SUPFAM" id="SSF52058">
    <property type="entry name" value="L domain-like"/>
    <property type="match status" value="1"/>
</dbReference>
<dbReference type="InterPro" id="IPR032675">
    <property type="entry name" value="LRR_dom_sf"/>
</dbReference>
<keyword evidence="12" id="KW-1185">Reference proteome</keyword>
<evidence type="ECO:0000256" key="3">
    <source>
        <dbReference type="ARBA" id="ARBA00022737"/>
    </source>
</evidence>
<dbReference type="InterPro" id="IPR042197">
    <property type="entry name" value="Apaf_helical"/>
</dbReference>
<feature type="domain" description="Disease resistance protein At4g27190-like leucine-rich repeats" evidence="9">
    <location>
        <begin position="1113"/>
        <end position="1220"/>
    </location>
</feature>
<evidence type="ECO:0000313" key="11">
    <source>
        <dbReference type="EnsemblPlants" id="AES70436"/>
    </source>
</evidence>
<dbReference type="PRINTS" id="PR00364">
    <property type="entry name" value="DISEASERSIST"/>
</dbReference>
<feature type="domain" description="Disease resistance protein At4g27190-like leucine-rich repeats" evidence="9">
    <location>
        <begin position="1029"/>
        <end position="1095"/>
    </location>
</feature>
<dbReference type="GO" id="GO:0005524">
    <property type="term" value="F:ATP binding"/>
    <property type="evidence" value="ECO:0007669"/>
    <property type="project" value="UniProtKB-KW"/>
</dbReference>
<keyword evidence="7" id="KW-0175">Coiled coil</keyword>
<evidence type="ECO:0000256" key="5">
    <source>
        <dbReference type="ARBA" id="ARBA00022821"/>
    </source>
</evidence>
<dbReference type="InterPro" id="IPR050905">
    <property type="entry name" value="Plant_NBS-LRR"/>
</dbReference>
<dbReference type="InterPro" id="IPR057135">
    <property type="entry name" value="At4g27190-like_LRR"/>
</dbReference>
<dbReference type="PANTHER" id="PTHR33463">
    <property type="entry name" value="NB-ARC DOMAIN-CONTAINING PROTEIN-RELATED"/>
    <property type="match status" value="1"/>
</dbReference>
<dbReference type="eggNOG" id="KOG4658">
    <property type="taxonomic scope" value="Eukaryota"/>
</dbReference>
<organism evidence="10 12">
    <name type="scientific">Medicago truncatula</name>
    <name type="common">Barrel medic</name>
    <name type="synonym">Medicago tribuloides</name>
    <dbReference type="NCBI Taxonomy" id="3880"/>
    <lineage>
        <taxon>Eukaryota</taxon>
        <taxon>Viridiplantae</taxon>
        <taxon>Streptophyta</taxon>
        <taxon>Embryophyta</taxon>
        <taxon>Tracheophyta</taxon>
        <taxon>Spermatophyta</taxon>
        <taxon>Magnoliopsida</taxon>
        <taxon>eudicotyledons</taxon>
        <taxon>Gunneridae</taxon>
        <taxon>Pentapetalae</taxon>
        <taxon>rosids</taxon>
        <taxon>fabids</taxon>
        <taxon>Fabales</taxon>
        <taxon>Fabaceae</taxon>
        <taxon>Papilionoideae</taxon>
        <taxon>50 kb inversion clade</taxon>
        <taxon>NPAAA clade</taxon>
        <taxon>Hologalegina</taxon>
        <taxon>IRL clade</taxon>
        <taxon>Trifolieae</taxon>
        <taxon>Medicago</taxon>
    </lineage>
</organism>
<gene>
    <name evidence="11" type="primary">11428276</name>
    <name evidence="10" type="ordered locus">MTR_3g055230</name>
</gene>
<feature type="domain" description="Disease resistance protein At4g27190-like leucine-rich repeats" evidence="9">
    <location>
        <begin position="837"/>
        <end position="875"/>
    </location>
</feature>
<sequence length="1324" mass="151283">MADIVITTVAKVSEYIIGPVIREGKYFLCVGKIIKDIENEINELIFERDNLLDRVEQAKQRTEIIEKPVEKWLHDVQSLLEEVEELEQRMRANTSCFRGEFPAWRRYRIRRKMVKKGEALGKLRCKSDIQPFSHYAPLPGIQYQSSENFTYFQSTKAAYNQLLELLNDDCIYMIGVYGMGGCGKTTLVTEVGKKAQESNMFDKVISITVSQTQNIRDIQGKMADMLNLKLKEESEEGRAQRLWLSLKENKRILVIIDDLWKEFNLMNIGIHIDNVNKGAWKILVTTRNQQVCTLMDCQKNIHLALLSKDESWTLFQKHAKITDKFSKSMDGVPRELCDKCKGLPLAIVTMASCLKGKHKSEWDVALHKMRNSSAFDDHDEGVRNALSCLELSYKYLQNKEAELLFLLCSMFPEDCNISIDDLILYAIGLGVGGRSPLKLSRSLVQVGINKLLESCLLMPAKDMQCVKMHDLVREVAIWIAKRSGNQKILLNVDKPLNTLAGDDSMQNYFAVSSWWHNEIPIIGSLQAANLEMLLLHINTSISQSSFVLSNLTFEGIEGLKVFSLTNDSNSEVLFSLPPSIQMLTNVRTLRLNGLKLGNISFIASLTRLEVLDLRHCDFNELPCEIGSLTRLKLLDLSRCHFYQQTYNGAVGRCSQLEALYVLPRNTVQFVLEIIPEIVVDIGCLSKLQCFSIHDSLVLPYFSKRTRSLGLRDFNISTLRESKGNILQISENVAFTRLHGGCKNIIPDMVEVVGGMNDLTSLWLDECPEIECIFDITSNGKIDDLIPKFVELRLRFMDNLTVLCQGPILQVQCFFDKLEELVIYHCKNLRITFPRECNLQNLKILSLEYCKSGEVLFPKSVAQSLQQLEQLKIRNCHELKLIIAAGGREHGCCNPTSTHFLMSSLREVTILDCPMLESIFPICYVEGLAELKRIHIAKGHELKYIFGECDHEHHSSHQYLNHTMLSQLEVLKLSSLDNLIGMCPEYCHAKWPSHSLRDLVVEDCPKLDMSWIALMIRSGHSQHRLNENLPLKLELYLHVLPQLKSISWQDPTAPRQIWSLQCLQYLKVGDCENLKSLFSMKESRSLPELMSISIYNSQELEHIVAENEELVQQPNAEVYFPKLAHVEVKRCNKLKSLFPVAMVKMLPQLSTLHIFDATQFEEVFRNGGGDRTVNEMEVVLILPNLTEITLNFLPSFVHICQGCKLQAVKLQQINIYECPKIAPSVKEIQVCYSHIETGSAMEEIGNREIVTRFLQRVTIFQAVSMVFRVLNRVTILGKRDTIFKLAEYVFRIRLVVPWVVRTNRVTIWTVADCYVSVLVQILKRA</sequence>
<dbReference type="Pfam" id="PF00931">
    <property type="entry name" value="NB-ARC"/>
    <property type="match status" value="1"/>
</dbReference>
<keyword evidence="4" id="KW-0547">Nucleotide-binding</keyword>
<reference evidence="11" key="3">
    <citation type="submission" date="2015-04" db="UniProtKB">
        <authorList>
            <consortium name="EnsemblPlants"/>
        </authorList>
    </citation>
    <scope>IDENTIFICATION</scope>
    <source>
        <strain evidence="11">cv. Jemalong A17</strain>
    </source>
</reference>
<evidence type="ECO:0000256" key="4">
    <source>
        <dbReference type="ARBA" id="ARBA00022741"/>
    </source>
</evidence>
<evidence type="ECO:0000259" key="8">
    <source>
        <dbReference type="Pfam" id="PF00931"/>
    </source>
</evidence>
<accession>A0A0C3VGE1</accession>
<dbReference type="Gene3D" id="1.10.8.430">
    <property type="entry name" value="Helical domain of apoptotic protease-activating factors"/>
    <property type="match status" value="1"/>
</dbReference>
<evidence type="ECO:0000259" key="9">
    <source>
        <dbReference type="Pfam" id="PF23247"/>
    </source>
</evidence>
<accession>G7J039</accession>
<reference evidence="10 12" key="2">
    <citation type="journal article" date="2014" name="BMC Genomics">
        <title>An improved genome release (version Mt4.0) for the model legume Medicago truncatula.</title>
        <authorList>
            <person name="Tang H."/>
            <person name="Krishnakumar V."/>
            <person name="Bidwell S."/>
            <person name="Rosen B."/>
            <person name="Chan A."/>
            <person name="Zhou S."/>
            <person name="Gentzbittel L."/>
            <person name="Childs K.L."/>
            <person name="Yandell M."/>
            <person name="Gundlach H."/>
            <person name="Mayer K.F."/>
            <person name="Schwartz D.C."/>
            <person name="Town C.D."/>
        </authorList>
    </citation>
    <scope>GENOME REANNOTATION</scope>
    <source>
        <strain evidence="11 12">cv. Jemalong A17</strain>
    </source>
</reference>